<dbReference type="SUPFAM" id="SSF55804">
    <property type="entry name" value="Phoshotransferase/anion transport protein"/>
    <property type="match status" value="1"/>
</dbReference>
<dbReference type="PROSITE" id="PS51094">
    <property type="entry name" value="PTS_EIIA_TYPE_2"/>
    <property type="match status" value="1"/>
</dbReference>
<keyword evidence="2" id="KW-0808">Transferase</keyword>
<proteinExistence type="predicted"/>
<comment type="subcellular location">
    <subcellularLocation>
        <location evidence="1">Cytoplasm</location>
    </subcellularLocation>
</comment>
<dbReference type="Proteomes" id="UP000502179">
    <property type="component" value="Chromosome"/>
</dbReference>
<dbReference type="CDD" id="cd00211">
    <property type="entry name" value="PTS_IIA_fru"/>
    <property type="match status" value="1"/>
</dbReference>
<protein>
    <submittedName>
        <fullName evidence="3">PTS sugar transporter subunit IIA</fullName>
    </submittedName>
</protein>
<keyword evidence="3" id="KW-0762">Sugar transport</keyword>
<evidence type="ECO:0000256" key="1">
    <source>
        <dbReference type="ARBA" id="ARBA00004496"/>
    </source>
</evidence>
<dbReference type="PANTHER" id="PTHR47738">
    <property type="entry name" value="PTS SYSTEM FRUCTOSE-LIKE EIIA COMPONENT-RELATED"/>
    <property type="match status" value="1"/>
</dbReference>
<dbReference type="EMBL" id="CP048877">
    <property type="protein sequence ID" value="QIJ72265.1"/>
    <property type="molecule type" value="Genomic_DNA"/>
</dbReference>
<dbReference type="Gene3D" id="3.40.930.10">
    <property type="entry name" value="Mannitol-specific EII, Chain A"/>
    <property type="match status" value="1"/>
</dbReference>
<gene>
    <name evidence="3" type="ORF">G4V39_08270</name>
</gene>
<evidence type="ECO:0000313" key="3">
    <source>
        <dbReference type="EMBL" id="QIJ72265.1"/>
    </source>
</evidence>
<dbReference type="InterPro" id="IPR051541">
    <property type="entry name" value="PTS_SugarTrans_NitroReg"/>
</dbReference>
<evidence type="ECO:0000256" key="2">
    <source>
        <dbReference type="ARBA" id="ARBA00022679"/>
    </source>
</evidence>
<dbReference type="FunFam" id="3.40.930.10:FF:000009">
    <property type="entry name" value="PTS system, fructose specific IIABC component"/>
    <property type="match status" value="1"/>
</dbReference>
<dbReference type="GO" id="GO:0005737">
    <property type="term" value="C:cytoplasm"/>
    <property type="evidence" value="ECO:0007669"/>
    <property type="project" value="UniProtKB-SubCell"/>
</dbReference>
<reference evidence="3 4" key="1">
    <citation type="submission" date="2020-02" db="EMBL/GenBank/DDBJ databases">
        <title>Genome analysis of Thermosulfuriphilus ammonigenes ST65T, an anaerobic thermophilic chemolithoautotrophic bacterium isolated from a deep-sea hydrothermal vent.</title>
        <authorList>
            <person name="Slobodkina G."/>
            <person name="Allioux M."/>
            <person name="Merkel A."/>
            <person name="Alain K."/>
            <person name="Jebbar M."/>
            <person name="Slobodkin A."/>
        </authorList>
    </citation>
    <scope>NUCLEOTIDE SEQUENCE [LARGE SCALE GENOMIC DNA]</scope>
    <source>
        <strain evidence="3 4">ST65</strain>
    </source>
</reference>
<dbReference type="RefSeq" id="WP_166032483.1">
    <property type="nucleotide sequence ID" value="NZ_CP048877.1"/>
</dbReference>
<sequence length="153" mass="17394">MRILDFIDKNCIVPKLKSRDKWAVFEELARIITNHRNDLRATEIVRVLTEREKLGSTGIGHGVAIPHGKMKGLDRLIICVARSDQGIDFEALDKQPVHLIFLILAPDDAAGLYLKLLARLSRLLKEPLFRERLMAAKDPEEILTIIQEADSEF</sequence>
<dbReference type="PROSITE" id="PS00372">
    <property type="entry name" value="PTS_EIIA_TYPE_2_HIS"/>
    <property type="match status" value="1"/>
</dbReference>
<organism evidence="3 4">
    <name type="scientific">Thermosulfuriphilus ammonigenes</name>
    <dbReference type="NCBI Taxonomy" id="1936021"/>
    <lineage>
        <taxon>Bacteria</taxon>
        <taxon>Pseudomonadati</taxon>
        <taxon>Thermodesulfobacteriota</taxon>
        <taxon>Thermodesulfobacteria</taxon>
        <taxon>Thermodesulfobacteriales</taxon>
        <taxon>Thermodesulfobacteriaceae</taxon>
        <taxon>Thermosulfuriphilus</taxon>
    </lineage>
</organism>
<name>A0A6G7PX45_9BACT</name>
<keyword evidence="4" id="KW-1185">Reference proteome</keyword>
<dbReference type="KEGG" id="tav:G4V39_08270"/>
<accession>A0A6G7PX45</accession>
<dbReference type="InterPro" id="IPR002178">
    <property type="entry name" value="PTS_EIIA_type-2_dom"/>
</dbReference>
<keyword evidence="3" id="KW-0813">Transport</keyword>
<dbReference type="AlphaFoldDB" id="A0A6G7PX45"/>
<dbReference type="Pfam" id="PF00359">
    <property type="entry name" value="PTS_EIIA_2"/>
    <property type="match status" value="1"/>
</dbReference>
<dbReference type="InterPro" id="IPR016152">
    <property type="entry name" value="PTrfase/Anion_transptr"/>
</dbReference>
<dbReference type="GO" id="GO:0016740">
    <property type="term" value="F:transferase activity"/>
    <property type="evidence" value="ECO:0007669"/>
    <property type="project" value="UniProtKB-KW"/>
</dbReference>
<evidence type="ECO:0000313" key="4">
    <source>
        <dbReference type="Proteomes" id="UP000502179"/>
    </source>
</evidence>